<evidence type="ECO:0000313" key="1">
    <source>
        <dbReference type="EMBL" id="OPC77694.1"/>
    </source>
</evidence>
<dbReference type="AlphaFoldDB" id="A0A1T3NLP0"/>
<protein>
    <submittedName>
        <fullName evidence="1">Uncharacterized protein</fullName>
    </submittedName>
</protein>
<dbReference type="OrthoDB" id="4338038at2"/>
<organism evidence="1 2">
    <name type="scientific">Embleya scabrispora</name>
    <dbReference type="NCBI Taxonomy" id="159449"/>
    <lineage>
        <taxon>Bacteria</taxon>
        <taxon>Bacillati</taxon>
        <taxon>Actinomycetota</taxon>
        <taxon>Actinomycetes</taxon>
        <taxon>Kitasatosporales</taxon>
        <taxon>Streptomycetaceae</taxon>
        <taxon>Embleya</taxon>
    </lineage>
</organism>
<evidence type="ECO:0000313" key="2">
    <source>
        <dbReference type="Proteomes" id="UP000190037"/>
    </source>
</evidence>
<sequence>MAVERWNLENIARMGQPYSVLDRGTVQGHGGLAMTYHHVVPYNVLRKLWNDSLETPADMQSFMGRLAEHVTLYASMRTQHGGRLHPDDVGAAGALATLIAGGAVVHDKSARRPGGFDDLVTIYQWLPGNLFIGPTERADDPHERFESGARPVLHVDDGDGDARFEHLQHAYASVQNARLAAWQALEATQPYVAPAPFRDGDWVWDQTLDGPRIVADPPAR</sequence>
<comment type="caution">
    <text evidence="1">The sequence shown here is derived from an EMBL/GenBank/DDBJ whole genome shotgun (WGS) entry which is preliminary data.</text>
</comment>
<gene>
    <name evidence="1" type="ORF">B4N89_35930</name>
</gene>
<name>A0A1T3NLP0_9ACTN</name>
<keyword evidence="2" id="KW-1185">Reference proteome</keyword>
<dbReference type="RefSeq" id="WP_078980789.1">
    <property type="nucleotide sequence ID" value="NZ_MWQN01000003.1"/>
</dbReference>
<reference evidence="1 2" key="1">
    <citation type="submission" date="2017-03" db="EMBL/GenBank/DDBJ databases">
        <title>Draft genome sequence of Streptomyces scabrisporus NF3, endophyte isolated from Amphipterygium adstringens.</title>
        <authorList>
            <person name="Vazquez M."/>
            <person name="Ceapa C.D."/>
            <person name="Rodriguez Luna D."/>
            <person name="Sanchez Esquivel S."/>
        </authorList>
    </citation>
    <scope>NUCLEOTIDE SEQUENCE [LARGE SCALE GENOMIC DNA]</scope>
    <source>
        <strain evidence="1 2">NF3</strain>
    </source>
</reference>
<dbReference type="EMBL" id="MWQN01000003">
    <property type="protein sequence ID" value="OPC77694.1"/>
    <property type="molecule type" value="Genomic_DNA"/>
</dbReference>
<dbReference type="Proteomes" id="UP000190037">
    <property type="component" value="Unassembled WGS sequence"/>
</dbReference>
<proteinExistence type="predicted"/>
<accession>A0A1T3NLP0</accession>